<name>A0A2H4J8H0_9CAUD</name>
<gene>
    <name evidence="1" type="ORF">9F2_39</name>
</gene>
<accession>A0A2H4J8H0</accession>
<protein>
    <submittedName>
        <fullName evidence="1">Uncharacterized protein</fullName>
    </submittedName>
</protein>
<organism evidence="1">
    <name type="scientific">uncultured Caudovirales phage</name>
    <dbReference type="NCBI Taxonomy" id="2100421"/>
    <lineage>
        <taxon>Viruses</taxon>
        <taxon>Duplodnaviria</taxon>
        <taxon>Heunggongvirae</taxon>
        <taxon>Uroviricota</taxon>
        <taxon>Caudoviricetes</taxon>
        <taxon>Peduoviridae</taxon>
        <taxon>Maltschvirus</taxon>
        <taxon>Maltschvirus maltsch</taxon>
    </lineage>
</organism>
<sequence length="87" mass="9974">MLVRLVTPSRAARRHPETIIMITLPIDGPTPAAAIRRARMLGFECWPYRAERRANGTWVHHYRKADQKVAPRRTADNLLRTEGELTA</sequence>
<proteinExistence type="predicted"/>
<reference evidence="1" key="1">
    <citation type="submission" date="2017-06" db="EMBL/GenBank/DDBJ databases">
        <title>Novel phages from South African skin metaviromes.</title>
        <authorList>
            <person name="van Zyl L.J."/>
            <person name="Abrahams Y."/>
            <person name="Stander E.A."/>
            <person name="Kirby B.M."/>
            <person name="Clavaud C."/>
            <person name="Farcet C."/>
            <person name="Breton L."/>
            <person name="Trindade M.I."/>
        </authorList>
    </citation>
    <scope>NUCLEOTIDE SEQUENCE</scope>
</reference>
<dbReference type="EMBL" id="MF417927">
    <property type="protein sequence ID" value="ASN71545.1"/>
    <property type="molecule type" value="Genomic_DNA"/>
</dbReference>
<evidence type="ECO:0000313" key="1">
    <source>
        <dbReference type="EMBL" id="ASN71545.1"/>
    </source>
</evidence>